<dbReference type="Proteomes" id="UP000473014">
    <property type="component" value="Unassembled WGS sequence"/>
</dbReference>
<organism evidence="2 3">
    <name type="scientific">Streptomyces taklimakanensis</name>
    <dbReference type="NCBI Taxonomy" id="2569853"/>
    <lineage>
        <taxon>Bacteria</taxon>
        <taxon>Bacillati</taxon>
        <taxon>Actinomycetota</taxon>
        <taxon>Actinomycetes</taxon>
        <taxon>Kitasatosporales</taxon>
        <taxon>Streptomycetaceae</taxon>
        <taxon>Streptomyces</taxon>
    </lineage>
</organism>
<gene>
    <name evidence="2" type="ORF">F0L17_25995</name>
</gene>
<comment type="caution">
    <text evidence="2">The sequence shown here is derived from an EMBL/GenBank/DDBJ whole genome shotgun (WGS) entry which is preliminary data.</text>
</comment>
<evidence type="ECO:0000313" key="2">
    <source>
        <dbReference type="EMBL" id="MTE22484.1"/>
    </source>
</evidence>
<feature type="domain" description="Transposase IS701-like DDE" evidence="1">
    <location>
        <begin position="20"/>
        <end position="246"/>
    </location>
</feature>
<dbReference type="RefSeq" id="WP_155074214.1">
    <property type="nucleotide sequence ID" value="NZ_WIXO01000002.1"/>
</dbReference>
<dbReference type="PANTHER" id="PTHR33627">
    <property type="entry name" value="TRANSPOSASE"/>
    <property type="match status" value="1"/>
</dbReference>
<proteinExistence type="predicted"/>
<dbReference type="InterPro" id="IPR039365">
    <property type="entry name" value="IS701-like"/>
</dbReference>
<dbReference type="InterPro" id="IPR038721">
    <property type="entry name" value="IS701-like_DDE_dom"/>
</dbReference>
<dbReference type="Pfam" id="PF13546">
    <property type="entry name" value="DDE_5"/>
    <property type="match status" value="1"/>
</dbReference>
<evidence type="ECO:0000313" key="3">
    <source>
        <dbReference type="Proteomes" id="UP000473014"/>
    </source>
</evidence>
<keyword evidence="3" id="KW-1185">Reference proteome</keyword>
<accession>A0A6G2BJU6</accession>
<dbReference type="AlphaFoldDB" id="A0A6G2BJU6"/>
<protein>
    <submittedName>
        <fullName evidence="2">Transcriptional regulator</fullName>
    </submittedName>
</protein>
<dbReference type="EMBL" id="WIXO01000002">
    <property type="protein sequence ID" value="MTE22484.1"/>
    <property type="molecule type" value="Genomic_DNA"/>
</dbReference>
<name>A0A6G2BJU6_9ACTN</name>
<sequence length="398" mass="43864">MTTHALTDTRGPVSVFADRVFGHLPRTDQRRWARAYLQGLLATSGKKSVRRIAAAFSDSPTASQSLHQFVNASPWDWIPAREELMRWAEHRVRPQAWTVDLAVLRKRGEHSCGVHRRFVPSTGRSVTCQVGVGAFLAASDAVVPVDWRLLLPGSWAKDPQRRRRARIPDDVDGRPIERHVLDLVDALTSASRTAPVPVVADLSTSPGAVGLVRGLVLRDCDFVVSVPDDFKVVLGRHLRVQRRSGPGEHGMALAARSLFQFDAGGLFQLETVPAGSGHRRGTTVMTSVVHLPMALPAGSQPLRTYQLFTVRSAGDRRPPRLWLTTLTRAKAEERLALVRTLARTAESVRQLEEGFGLLDFEGRSYPGWHHHMTLVSAAYAYSRLDGSGVRTRPLTAAA</sequence>
<evidence type="ECO:0000259" key="1">
    <source>
        <dbReference type="Pfam" id="PF13546"/>
    </source>
</evidence>
<dbReference type="OrthoDB" id="3657225at2"/>
<reference evidence="2 3" key="1">
    <citation type="submission" date="2019-11" db="EMBL/GenBank/DDBJ databases">
        <authorList>
            <person name="Yuan L."/>
        </authorList>
    </citation>
    <scope>NUCLEOTIDE SEQUENCE [LARGE SCALE GENOMIC DNA]</scope>
    <source>
        <strain evidence="2 3">TRM43335</strain>
    </source>
</reference>
<dbReference type="PANTHER" id="PTHR33627:SF1">
    <property type="entry name" value="TRANSPOSASE"/>
    <property type="match status" value="1"/>
</dbReference>